<dbReference type="Pfam" id="PF13343">
    <property type="entry name" value="SBP_bac_6"/>
    <property type="match status" value="1"/>
</dbReference>
<feature type="chain" id="PRO_5004180148" evidence="2">
    <location>
        <begin position="29"/>
        <end position="351"/>
    </location>
</feature>
<protein>
    <submittedName>
        <fullName evidence="3">Uncharacterized protein</fullName>
    </submittedName>
</protein>
<reference evidence="3" key="1">
    <citation type="submission" date="2006-06" db="EMBL/GenBank/DDBJ databases">
        <title>Complete sequence of chromosome of Chelativorans sp. BNC1.</title>
        <authorList>
            <consortium name="US DOE Joint Genome Institute"/>
            <person name="Copeland A."/>
            <person name="Lucas S."/>
            <person name="Lapidus A."/>
            <person name="Barry K."/>
            <person name="Detter J.C."/>
            <person name="Glavina del Rio T."/>
            <person name="Hammon N."/>
            <person name="Israni S."/>
            <person name="Dalin E."/>
            <person name="Tice H."/>
            <person name="Pitluck S."/>
            <person name="Chertkov O."/>
            <person name="Brettin T."/>
            <person name="Bruce D."/>
            <person name="Han C."/>
            <person name="Tapia R."/>
            <person name="Gilna P."/>
            <person name="Schmutz J."/>
            <person name="Larimer F."/>
            <person name="Land M."/>
            <person name="Hauser L."/>
            <person name="Kyrpides N."/>
            <person name="Mikhailova N."/>
            <person name="Richardson P."/>
        </authorList>
    </citation>
    <scope>NUCLEOTIDE SEQUENCE</scope>
    <source>
        <strain evidence="3">BNC1</strain>
    </source>
</reference>
<dbReference type="OrthoDB" id="9766989at2"/>
<organism evidence="3">
    <name type="scientific">Chelativorans sp. (strain BNC1)</name>
    <dbReference type="NCBI Taxonomy" id="266779"/>
    <lineage>
        <taxon>Bacteria</taxon>
        <taxon>Pseudomonadati</taxon>
        <taxon>Pseudomonadota</taxon>
        <taxon>Alphaproteobacteria</taxon>
        <taxon>Hyphomicrobiales</taxon>
        <taxon>Phyllobacteriaceae</taxon>
        <taxon>Chelativorans</taxon>
    </lineage>
</organism>
<keyword evidence="1 2" id="KW-0732">Signal</keyword>
<dbReference type="SUPFAM" id="SSF53850">
    <property type="entry name" value="Periplasmic binding protein-like II"/>
    <property type="match status" value="1"/>
</dbReference>
<dbReference type="AlphaFoldDB" id="Q11K47"/>
<evidence type="ECO:0000256" key="2">
    <source>
        <dbReference type="SAM" id="SignalP"/>
    </source>
</evidence>
<dbReference type="STRING" id="266779.Meso_0828"/>
<dbReference type="HOGENOM" id="CLU_789145_0_0_5"/>
<gene>
    <name evidence="3" type="ordered locus">Meso_0828</name>
</gene>
<feature type="signal peptide" evidence="2">
    <location>
        <begin position="1"/>
        <end position="28"/>
    </location>
</feature>
<accession>Q11K47</accession>
<dbReference type="KEGG" id="mes:Meso_0828"/>
<dbReference type="PANTHER" id="PTHR30006">
    <property type="entry name" value="THIAMINE-BINDING PERIPLASMIC PROTEIN-RELATED"/>
    <property type="match status" value="1"/>
</dbReference>
<sequence length="351" mass="37079" precursor="true">MNVDRFRLSLAGAGIAVMTAMAAAPALAQSDLPAGVSALLDDAAAEGTVSLFVSSDARTAEDEARLEEAIANDLGIDIDIRLVGGAPDPVYVQQLVQQHNAGVGVPVDLIVTVPTLLGVLNEAGAIAATDWAALDANPEEVAEQVHGLFVAEFARPIFYNTNLLKPDEVPTSIEELLSEKWAGRIVTAALPDVFSPWAIGLGEDKTLEMVETLLVDLRAGIAPAPAAIRTLVESGEYPIGFGIRISGDQIANNSPVAYAPIKAPLVPRFAGVLEQSSNKNAAALVAWWLSQTENGQTLSAEVLEWPRHTTPGTDLYELSKLTDGVYSAPAEWWMTKGVEAGNAVARLLQDI</sequence>
<name>Q11K47_CHESB</name>
<evidence type="ECO:0000256" key="1">
    <source>
        <dbReference type="ARBA" id="ARBA00022729"/>
    </source>
</evidence>
<dbReference type="eggNOG" id="COG1840">
    <property type="taxonomic scope" value="Bacteria"/>
</dbReference>
<dbReference type="Gene3D" id="3.40.190.10">
    <property type="entry name" value="Periplasmic binding protein-like II"/>
    <property type="match status" value="2"/>
</dbReference>
<evidence type="ECO:0000313" key="3">
    <source>
        <dbReference type="EMBL" id="ABG62228.1"/>
    </source>
</evidence>
<proteinExistence type="predicted"/>
<dbReference type="EMBL" id="CP000390">
    <property type="protein sequence ID" value="ABG62228.1"/>
    <property type="molecule type" value="Genomic_DNA"/>
</dbReference>